<evidence type="ECO:0008006" key="2">
    <source>
        <dbReference type="Google" id="ProtNLM"/>
    </source>
</evidence>
<organism evidence="1">
    <name type="scientific">viral metagenome</name>
    <dbReference type="NCBI Taxonomy" id="1070528"/>
    <lineage>
        <taxon>unclassified sequences</taxon>
        <taxon>metagenomes</taxon>
        <taxon>organismal metagenomes</taxon>
    </lineage>
</organism>
<dbReference type="AlphaFoldDB" id="A0A6C0EQB1"/>
<evidence type="ECO:0000313" key="1">
    <source>
        <dbReference type="EMBL" id="QHT30861.1"/>
    </source>
</evidence>
<dbReference type="EMBL" id="MN738913">
    <property type="protein sequence ID" value="QHT30861.1"/>
    <property type="molecule type" value="Genomic_DNA"/>
</dbReference>
<reference evidence="1" key="1">
    <citation type="journal article" date="2020" name="Nature">
        <title>Giant virus diversity and host interactions through global metagenomics.</title>
        <authorList>
            <person name="Schulz F."/>
            <person name="Roux S."/>
            <person name="Paez-Espino D."/>
            <person name="Jungbluth S."/>
            <person name="Walsh D.A."/>
            <person name="Denef V.J."/>
            <person name="McMahon K.D."/>
            <person name="Konstantinidis K.T."/>
            <person name="Eloe-Fadrosh E.A."/>
            <person name="Kyrpides N.C."/>
            <person name="Woyke T."/>
        </authorList>
    </citation>
    <scope>NUCLEOTIDE SEQUENCE</scope>
    <source>
        <strain evidence="1">GVMAG-M-3300009151-50</strain>
    </source>
</reference>
<proteinExistence type="predicted"/>
<accession>A0A6C0EQB1</accession>
<protein>
    <recommendedName>
        <fullName evidence="2">t-SNARE coiled-coil homology domain-containing protein</fullName>
    </recommendedName>
</protein>
<sequence length="125" mass="13634">MDSQFNSLIQSYSSNFVQYKVTGNQSYQNSYTSAQQGLDSIINDLQSEVNSGKAQISAFYKSGIEEKIKSTDAKNRKLQRGILSEKDEIAGAKIRNEKPASTPVSTGQYIALGVLAVTMLGLSMI</sequence>
<name>A0A6C0EQB1_9ZZZZ</name>